<dbReference type="InterPro" id="IPR007459">
    <property type="entry name" value="DNA_pol3_chi"/>
</dbReference>
<reference evidence="1 2" key="1">
    <citation type="submission" date="2020-06" db="EMBL/GenBank/DDBJ databases">
        <authorList>
            <person name="Kim S.-J."/>
            <person name="Park S.-J."/>
        </authorList>
    </citation>
    <scope>NUCLEOTIDE SEQUENCE [LARGE SCALE GENOMIC DNA]</scope>
    <source>
        <strain evidence="1 2">SW-151</strain>
    </source>
</reference>
<keyword evidence="2" id="KW-1185">Reference proteome</keyword>
<proteinExistence type="predicted"/>
<gene>
    <name evidence="1" type="ORF">HUO14_05220</name>
</gene>
<dbReference type="EMBL" id="JABWMH010000002">
    <property type="protein sequence ID" value="NVD27300.1"/>
    <property type="molecule type" value="Genomic_DNA"/>
</dbReference>
<dbReference type="Pfam" id="PF04364">
    <property type="entry name" value="DNA_pol3_chi"/>
    <property type="match status" value="1"/>
</dbReference>
<accession>A0ABX2N0Q9</accession>
<sequence length="145" mass="16523">MRVDFYHLTRDPAEKLVPMLASKSLDVGKRILLLASDERSCVALGNALWSDEPASFLAHDFSGSERQADQPILISDQCEPFNGATYIILSDGMWRDEALDFERAFFLFSAEQIDHARSVWRQLMANDVVTPRYWKQDGGRWVEGP</sequence>
<evidence type="ECO:0000313" key="1">
    <source>
        <dbReference type="EMBL" id="NVD27300.1"/>
    </source>
</evidence>
<organism evidence="1 2">
    <name type="scientific">Parasphingorhabdus flavimaris</name>
    <dbReference type="NCBI Taxonomy" id="266812"/>
    <lineage>
        <taxon>Bacteria</taxon>
        <taxon>Pseudomonadati</taxon>
        <taxon>Pseudomonadota</taxon>
        <taxon>Alphaproteobacteria</taxon>
        <taxon>Sphingomonadales</taxon>
        <taxon>Sphingomonadaceae</taxon>
        <taxon>Parasphingorhabdus</taxon>
    </lineage>
</organism>
<dbReference type="Proteomes" id="UP000652427">
    <property type="component" value="Unassembled WGS sequence"/>
</dbReference>
<dbReference type="RefSeq" id="WP_176278842.1">
    <property type="nucleotide sequence ID" value="NZ_JABWMH010000002.1"/>
</dbReference>
<comment type="caution">
    <text evidence="1">The sequence shown here is derived from an EMBL/GenBank/DDBJ whole genome shotgun (WGS) entry which is preliminary data.</text>
</comment>
<name>A0ABX2N0Q9_9SPHN</name>
<dbReference type="InterPro" id="IPR036768">
    <property type="entry name" value="PolIII_chi_sf"/>
</dbReference>
<evidence type="ECO:0000313" key="2">
    <source>
        <dbReference type="Proteomes" id="UP000652427"/>
    </source>
</evidence>
<dbReference type="SUPFAM" id="SSF102400">
    <property type="entry name" value="DNA polymerase III chi subunit"/>
    <property type="match status" value="1"/>
</dbReference>
<dbReference type="PANTHER" id="PTHR38767">
    <property type="entry name" value="DNA POLYMERASE III SUBUNIT CHI"/>
    <property type="match status" value="1"/>
</dbReference>
<dbReference type="Gene3D" id="3.40.50.10110">
    <property type="entry name" value="DNA polymerase III subunit chi"/>
    <property type="match status" value="1"/>
</dbReference>
<protein>
    <submittedName>
        <fullName evidence="1">DNA polymerase III subunit chi</fullName>
    </submittedName>
</protein>
<dbReference type="PANTHER" id="PTHR38767:SF1">
    <property type="entry name" value="DNA POLYMERASE III SUBUNIT CHI"/>
    <property type="match status" value="1"/>
</dbReference>